<protein>
    <submittedName>
        <fullName evidence="2">Uncharacterized protein</fullName>
    </submittedName>
</protein>
<evidence type="ECO:0000313" key="3">
    <source>
        <dbReference type="Proteomes" id="UP000323506"/>
    </source>
</evidence>
<organism evidence="2 3">
    <name type="scientific">Gossypium darwinii</name>
    <name type="common">Darwin's cotton</name>
    <name type="synonym">Gossypium barbadense var. darwinii</name>
    <dbReference type="NCBI Taxonomy" id="34276"/>
    <lineage>
        <taxon>Eukaryota</taxon>
        <taxon>Viridiplantae</taxon>
        <taxon>Streptophyta</taxon>
        <taxon>Embryophyta</taxon>
        <taxon>Tracheophyta</taxon>
        <taxon>Spermatophyta</taxon>
        <taxon>Magnoliopsida</taxon>
        <taxon>eudicotyledons</taxon>
        <taxon>Gunneridae</taxon>
        <taxon>Pentapetalae</taxon>
        <taxon>rosids</taxon>
        <taxon>malvids</taxon>
        <taxon>Malvales</taxon>
        <taxon>Malvaceae</taxon>
        <taxon>Malvoideae</taxon>
        <taxon>Gossypium</taxon>
    </lineage>
</organism>
<feature type="compositionally biased region" description="Basic residues" evidence="1">
    <location>
        <begin position="22"/>
        <end position="33"/>
    </location>
</feature>
<keyword evidence="3" id="KW-1185">Reference proteome</keyword>
<feature type="region of interest" description="Disordered" evidence="1">
    <location>
        <begin position="1"/>
        <end position="33"/>
    </location>
</feature>
<gene>
    <name evidence="2" type="ORF">ES288_A12G254200v1</name>
</gene>
<name>A0A5D2ECY3_GOSDA</name>
<accession>A0A5D2ECY3</accession>
<reference evidence="2 3" key="1">
    <citation type="submission" date="2019-06" db="EMBL/GenBank/DDBJ databases">
        <title>WGS assembly of Gossypium darwinii.</title>
        <authorList>
            <person name="Chen Z.J."/>
            <person name="Sreedasyam A."/>
            <person name="Ando A."/>
            <person name="Song Q."/>
            <person name="De L."/>
            <person name="Hulse-Kemp A."/>
            <person name="Ding M."/>
            <person name="Ye W."/>
            <person name="Kirkbride R."/>
            <person name="Jenkins J."/>
            <person name="Plott C."/>
            <person name="Lovell J."/>
            <person name="Lin Y.-M."/>
            <person name="Vaughn R."/>
            <person name="Liu B."/>
            <person name="Li W."/>
            <person name="Simpson S."/>
            <person name="Scheffler B."/>
            <person name="Saski C."/>
            <person name="Grover C."/>
            <person name="Hu G."/>
            <person name="Conover J."/>
            <person name="Carlson J."/>
            <person name="Shu S."/>
            <person name="Boston L."/>
            <person name="Williams M."/>
            <person name="Peterson D."/>
            <person name="Mcgee K."/>
            <person name="Jones D."/>
            <person name="Wendel J."/>
            <person name="Stelly D."/>
            <person name="Grimwood J."/>
            <person name="Schmutz J."/>
        </authorList>
    </citation>
    <scope>NUCLEOTIDE SEQUENCE [LARGE SCALE GENOMIC DNA]</scope>
    <source>
        <strain evidence="2">1808015.09</strain>
    </source>
</reference>
<proteinExistence type="predicted"/>
<dbReference type="AlphaFoldDB" id="A0A5D2ECY3"/>
<dbReference type="Proteomes" id="UP000323506">
    <property type="component" value="Chromosome A12"/>
</dbReference>
<sequence length="33" mass="3591">MGPVIGLTSSAARSLSPATARGARKSKRRKWRH</sequence>
<evidence type="ECO:0000313" key="2">
    <source>
        <dbReference type="EMBL" id="TYG91343.1"/>
    </source>
</evidence>
<evidence type="ECO:0000256" key="1">
    <source>
        <dbReference type="SAM" id="MobiDB-lite"/>
    </source>
</evidence>
<dbReference type="EMBL" id="CM017699">
    <property type="protein sequence ID" value="TYG91343.1"/>
    <property type="molecule type" value="Genomic_DNA"/>
</dbReference>
<feature type="compositionally biased region" description="Polar residues" evidence="1">
    <location>
        <begin position="7"/>
        <end position="17"/>
    </location>
</feature>